<reference evidence="5 6" key="1">
    <citation type="submission" date="2018-06" db="EMBL/GenBank/DDBJ databases">
        <title>Thermoflavimicrobium daqus sp. nov., a thermophilic microbe isolated from Moutai-flavour Daqu.</title>
        <authorList>
            <person name="Wang X."/>
            <person name="Zhou H."/>
        </authorList>
    </citation>
    <scope>NUCLEOTIDE SEQUENCE [LARGE SCALE GENOMIC DNA]</scope>
    <source>
        <strain evidence="5 6">FBKL4.011</strain>
    </source>
</reference>
<evidence type="ECO:0000256" key="1">
    <source>
        <dbReference type="ARBA" id="ARBA00022448"/>
    </source>
</evidence>
<dbReference type="GO" id="GO:0005524">
    <property type="term" value="F:ATP binding"/>
    <property type="evidence" value="ECO:0007669"/>
    <property type="project" value="UniProtKB-KW"/>
</dbReference>
<dbReference type="InterPro" id="IPR017871">
    <property type="entry name" value="ABC_transporter-like_CS"/>
</dbReference>
<dbReference type="PANTHER" id="PTHR42734">
    <property type="entry name" value="METAL TRANSPORT SYSTEM ATP-BINDING PROTEIN TM_0124-RELATED"/>
    <property type="match status" value="1"/>
</dbReference>
<keyword evidence="2" id="KW-0547">Nucleotide-binding</keyword>
<dbReference type="InterPro" id="IPR003593">
    <property type="entry name" value="AAA+_ATPase"/>
</dbReference>
<dbReference type="EMBL" id="QJKK01000005">
    <property type="protein sequence ID" value="RAL24296.1"/>
    <property type="molecule type" value="Genomic_DNA"/>
</dbReference>
<dbReference type="InterPro" id="IPR027417">
    <property type="entry name" value="P-loop_NTPase"/>
</dbReference>
<dbReference type="SMART" id="SM00382">
    <property type="entry name" value="AAA"/>
    <property type="match status" value="1"/>
</dbReference>
<feature type="domain" description="ABC transporter" evidence="4">
    <location>
        <begin position="3"/>
        <end position="242"/>
    </location>
</feature>
<dbReference type="Gene3D" id="3.40.50.300">
    <property type="entry name" value="P-loop containing nucleotide triphosphate hydrolases"/>
    <property type="match status" value="1"/>
</dbReference>
<proteinExistence type="predicted"/>
<dbReference type="GO" id="GO:0016887">
    <property type="term" value="F:ATP hydrolysis activity"/>
    <property type="evidence" value="ECO:0007669"/>
    <property type="project" value="InterPro"/>
</dbReference>
<evidence type="ECO:0000313" key="6">
    <source>
        <dbReference type="Proteomes" id="UP000251213"/>
    </source>
</evidence>
<accession>A0A364K4M1</accession>
<sequence length="263" mass="29956">MVISVSNASYIRSGLKILSNIHWSVRSGEHWCLLGLNGSGKTTLLNLICGYLWPSKGTISVLGHRYGTVDLRELRKQIGWVSSSFQERIPKSEVAEKVVLSGKFASIGIYEPFTFEDMEEAKDLMSFLGCRHLVNRAFQTLSQGEKQRVVIARALMAKPKLLILDEPCTGLDIIAREQVLYTIEQIASQKDMPTLIYVTHHIEELLPCFSHTFLLKEGKTFLQEKTEHVMDSKTLSAFFDLPIEVEKKHHRYWITFESKILSP</sequence>
<dbReference type="Pfam" id="PF00005">
    <property type="entry name" value="ABC_tran"/>
    <property type="match status" value="1"/>
</dbReference>
<evidence type="ECO:0000256" key="2">
    <source>
        <dbReference type="ARBA" id="ARBA00022741"/>
    </source>
</evidence>
<dbReference type="OrthoDB" id="9789994at2"/>
<name>A0A364K4M1_9BACL</name>
<dbReference type="AlphaFoldDB" id="A0A364K4M1"/>
<keyword evidence="3 5" id="KW-0067">ATP-binding</keyword>
<protein>
    <submittedName>
        <fullName evidence="5">Molybdenum ABC transporter ATP-binding protein</fullName>
    </submittedName>
</protein>
<comment type="caution">
    <text evidence="5">The sequence shown here is derived from an EMBL/GenBank/DDBJ whole genome shotgun (WGS) entry which is preliminary data.</text>
</comment>
<dbReference type="Proteomes" id="UP000251213">
    <property type="component" value="Unassembled WGS sequence"/>
</dbReference>
<keyword evidence="6" id="KW-1185">Reference proteome</keyword>
<reference evidence="5 6" key="2">
    <citation type="submission" date="2018-06" db="EMBL/GenBank/DDBJ databases">
        <authorList>
            <person name="Zhirakovskaya E."/>
        </authorList>
    </citation>
    <scope>NUCLEOTIDE SEQUENCE [LARGE SCALE GENOMIC DNA]</scope>
    <source>
        <strain evidence="5 6">FBKL4.011</strain>
    </source>
</reference>
<evidence type="ECO:0000256" key="3">
    <source>
        <dbReference type="ARBA" id="ARBA00022840"/>
    </source>
</evidence>
<dbReference type="InterPro" id="IPR003439">
    <property type="entry name" value="ABC_transporter-like_ATP-bd"/>
</dbReference>
<gene>
    <name evidence="5" type="ORF">DL897_10680</name>
</gene>
<dbReference type="PROSITE" id="PS00211">
    <property type="entry name" value="ABC_TRANSPORTER_1"/>
    <property type="match status" value="1"/>
</dbReference>
<evidence type="ECO:0000313" key="5">
    <source>
        <dbReference type="EMBL" id="RAL24296.1"/>
    </source>
</evidence>
<organism evidence="5 6">
    <name type="scientific">Thermoflavimicrobium daqui</name>
    <dbReference type="NCBI Taxonomy" id="2137476"/>
    <lineage>
        <taxon>Bacteria</taxon>
        <taxon>Bacillati</taxon>
        <taxon>Bacillota</taxon>
        <taxon>Bacilli</taxon>
        <taxon>Bacillales</taxon>
        <taxon>Thermoactinomycetaceae</taxon>
        <taxon>Thermoflavimicrobium</taxon>
    </lineage>
</organism>
<dbReference type="PROSITE" id="PS50893">
    <property type="entry name" value="ABC_TRANSPORTER_2"/>
    <property type="match status" value="1"/>
</dbReference>
<dbReference type="SUPFAM" id="SSF52540">
    <property type="entry name" value="P-loop containing nucleoside triphosphate hydrolases"/>
    <property type="match status" value="1"/>
</dbReference>
<evidence type="ECO:0000259" key="4">
    <source>
        <dbReference type="PROSITE" id="PS50893"/>
    </source>
</evidence>
<keyword evidence="1" id="KW-0813">Transport</keyword>
<dbReference type="InterPro" id="IPR050153">
    <property type="entry name" value="Metal_Ion_Import_ABC"/>
</dbReference>